<dbReference type="InterPro" id="IPR001736">
    <property type="entry name" value="PLipase_D/transphosphatidylase"/>
</dbReference>
<feature type="domain" description="PLD phosphodiesterase" evidence="6">
    <location>
        <begin position="85"/>
        <end position="112"/>
    </location>
</feature>
<dbReference type="SUPFAM" id="SSF56024">
    <property type="entry name" value="Phospholipase D/nuclease"/>
    <property type="match status" value="1"/>
</dbReference>
<comment type="similarity">
    <text evidence="4">Belongs to the phospholipase D family. MitoPLD/Zucchini subfamily.</text>
</comment>
<dbReference type="InterPro" id="IPR051406">
    <property type="entry name" value="PLD_domain"/>
</dbReference>
<proteinExistence type="inferred from homology"/>
<sequence length="165" mass="18858">MVQVLFTPGDDVTGNIVQHLMAARSEILVQAYSFTSQPIIDALIAKHQEGNIRIIIMLDKSQEKSNQNALRVIKAGIRVIVDYKLKGIAHNKVIVIDRSMVFTGSFNFSKAAQYSNAENSLLIKDRNLVEKYFFNFVSRMNECREFNIIPKKSGGGRRKNQRRRR</sequence>
<dbReference type="PROSITE" id="PS50035">
    <property type="entry name" value="PLD"/>
    <property type="match status" value="1"/>
</dbReference>
<dbReference type="OrthoDB" id="5205528at2759"/>
<evidence type="ECO:0000256" key="1">
    <source>
        <dbReference type="ARBA" id="ARBA00022801"/>
    </source>
</evidence>
<evidence type="ECO:0000256" key="5">
    <source>
        <dbReference type="ARBA" id="ARBA00040549"/>
    </source>
</evidence>
<name>A0A7G2C1I3_9TRYP</name>
<evidence type="ECO:0000313" key="8">
    <source>
        <dbReference type="Proteomes" id="UP000515908"/>
    </source>
</evidence>
<evidence type="ECO:0000256" key="3">
    <source>
        <dbReference type="ARBA" id="ARBA00023098"/>
    </source>
</evidence>
<protein>
    <recommendedName>
        <fullName evidence="5">Mitochondrial cardiolipin hydrolase</fullName>
    </recommendedName>
</protein>
<evidence type="ECO:0000313" key="7">
    <source>
        <dbReference type="EMBL" id="CAD2213580.1"/>
    </source>
</evidence>
<evidence type="ECO:0000256" key="4">
    <source>
        <dbReference type="ARBA" id="ARBA00038012"/>
    </source>
</evidence>
<keyword evidence="8" id="KW-1185">Reference proteome</keyword>
<dbReference type="InterPro" id="IPR025202">
    <property type="entry name" value="PLD-like_dom"/>
</dbReference>
<dbReference type="EMBL" id="LR877146">
    <property type="protein sequence ID" value="CAD2213580.1"/>
    <property type="molecule type" value="Genomic_DNA"/>
</dbReference>
<dbReference type="AlphaFoldDB" id="A0A7G2C1I3"/>
<evidence type="ECO:0000259" key="6">
    <source>
        <dbReference type="PROSITE" id="PS50035"/>
    </source>
</evidence>
<dbReference type="GO" id="GO:0016891">
    <property type="term" value="F:RNA endonuclease activity producing 5'-phosphomonoesters, hydrolytic mechanism"/>
    <property type="evidence" value="ECO:0007669"/>
    <property type="project" value="TreeGrafter"/>
</dbReference>
<dbReference type="PANTHER" id="PTHR43856">
    <property type="entry name" value="CARDIOLIPIN HYDROLASE"/>
    <property type="match status" value="1"/>
</dbReference>
<keyword evidence="2" id="KW-0442">Lipid degradation</keyword>
<dbReference type="Gene3D" id="3.30.870.10">
    <property type="entry name" value="Endonuclease Chain A"/>
    <property type="match status" value="1"/>
</dbReference>
<gene>
    <name evidence="7" type="ORF">ADEAN_000102300</name>
</gene>
<dbReference type="Pfam" id="PF13091">
    <property type="entry name" value="PLDc_2"/>
    <property type="match status" value="1"/>
</dbReference>
<dbReference type="PANTHER" id="PTHR43856:SF1">
    <property type="entry name" value="MITOCHONDRIAL CARDIOLIPIN HYDROLASE"/>
    <property type="match status" value="1"/>
</dbReference>
<keyword evidence="3" id="KW-0443">Lipid metabolism</keyword>
<reference evidence="7 8" key="1">
    <citation type="submission" date="2020-08" db="EMBL/GenBank/DDBJ databases">
        <authorList>
            <person name="Newling K."/>
            <person name="Davey J."/>
            <person name="Forrester S."/>
        </authorList>
    </citation>
    <scope>NUCLEOTIDE SEQUENCE [LARGE SCALE GENOMIC DNA]</scope>
    <source>
        <strain evidence="8">Crithidia deanei Carvalho (ATCC PRA-265)</strain>
    </source>
</reference>
<evidence type="ECO:0000256" key="2">
    <source>
        <dbReference type="ARBA" id="ARBA00022963"/>
    </source>
</evidence>
<keyword evidence="1" id="KW-0378">Hydrolase</keyword>
<dbReference type="Proteomes" id="UP000515908">
    <property type="component" value="Chromosome 02"/>
</dbReference>
<dbReference type="VEuPathDB" id="TriTrypDB:ADEAN_000102300"/>
<dbReference type="GO" id="GO:0016042">
    <property type="term" value="P:lipid catabolic process"/>
    <property type="evidence" value="ECO:0007669"/>
    <property type="project" value="UniProtKB-KW"/>
</dbReference>
<dbReference type="SMART" id="SM00155">
    <property type="entry name" value="PLDc"/>
    <property type="match status" value="1"/>
</dbReference>
<organism evidence="7 8">
    <name type="scientific">Angomonas deanei</name>
    <dbReference type="NCBI Taxonomy" id="59799"/>
    <lineage>
        <taxon>Eukaryota</taxon>
        <taxon>Discoba</taxon>
        <taxon>Euglenozoa</taxon>
        <taxon>Kinetoplastea</taxon>
        <taxon>Metakinetoplastina</taxon>
        <taxon>Trypanosomatida</taxon>
        <taxon>Trypanosomatidae</taxon>
        <taxon>Strigomonadinae</taxon>
        <taxon>Angomonas</taxon>
    </lineage>
</organism>
<accession>A0A7G2C1I3</accession>